<evidence type="ECO:0000256" key="5">
    <source>
        <dbReference type="ARBA" id="ARBA00023136"/>
    </source>
</evidence>
<evidence type="ECO:0000259" key="7">
    <source>
        <dbReference type="PROSITE" id="PS50850"/>
    </source>
</evidence>
<dbReference type="Pfam" id="PF07690">
    <property type="entry name" value="MFS_1"/>
    <property type="match status" value="2"/>
</dbReference>
<feature type="transmembrane region" description="Helical" evidence="6">
    <location>
        <begin position="228"/>
        <end position="249"/>
    </location>
</feature>
<keyword evidence="3 6" id="KW-0812">Transmembrane</keyword>
<evidence type="ECO:0000313" key="8">
    <source>
        <dbReference type="EMBL" id="MCV2883450.1"/>
    </source>
</evidence>
<feature type="transmembrane region" description="Helical" evidence="6">
    <location>
        <begin position="146"/>
        <end position="167"/>
    </location>
</feature>
<accession>A0ABT3A451</accession>
<keyword evidence="9" id="KW-1185">Reference proteome</keyword>
<feature type="transmembrane region" description="Helical" evidence="6">
    <location>
        <begin position="85"/>
        <end position="106"/>
    </location>
</feature>
<feature type="transmembrane region" description="Helical" evidence="6">
    <location>
        <begin position="302"/>
        <end position="324"/>
    </location>
</feature>
<dbReference type="SUPFAM" id="SSF103473">
    <property type="entry name" value="MFS general substrate transporter"/>
    <property type="match status" value="1"/>
</dbReference>
<dbReference type="InterPro" id="IPR020846">
    <property type="entry name" value="MFS_dom"/>
</dbReference>
<dbReference type="PANTHER" id="PTHR43702:SF11">
    <property type="entry name" value="L-FUCOSE-PROTON SYMPORTER"/>
    <property type="match status" value="1"/>
</dbReference>
<proteinExistence type="predicted"/>
<dbReference type="InterPro" id="IPR050375">
    <property type="entry name" value="MFS_TsgA-like"/>
</dbReference>
<comment type="caution">
    <text evidence="8">The sequence shown here is derived from an EMBL/GenBank/DDBJ whole genome shotgun (WGS) entry which is preliminary data.</text>
</comment>
<evidence type="ECO:0000256" key="1">
    <source>
        <dbReference type="ARBA" id="ARBA00004429"/>
    </source>
</evidence>
<keyword evidence="5 6" id="KW-0472">Membrane</keyword>
<dbReference type="InterPro" id="IPR011701">
    <property type="entry name" value="MFS"/>
</dbReference>
<dbReference type="InterPro" id="IPR036259">
    <property type="entry name" value="MFS_trans_sf"/>
</dbReference>
<protein>
    <submittedName>
        <fullName evidence="8">MFS transporter</fullName>
    </submittedName>
</protein>
<feature type="transmembrane region" description="Helical" evidence="6">
    <location>
        <begin position="377"/>
        <end position="399"/>
    </location>
</feature>
<feature type="transmembrane region" description="Helical" evidence="6">
    <location>
        <begin position="17"/>
        <end position="42"/>
    </location>
</feature>
<feature type="domain" description="Major facilitator superfamily (MFS) profile" evidence="7">
    <location>
        <begin position="19"/>
        <end position="429"/>
    </location>
</feature>
<evidence type="ECO:0000256" key="3">
    <source>
        <dbReference type="ARBA" id="ARBA00022692"/>
    </source>
</evidence>
<feature type="transmembrane region" description="Helical" evidence="6">
    <location>
        <begin position="112"/>
        <end position="134"/>
    </location>
</feature>
<evidence type="ECO:0000313" key="9">
    <source>
        <dbReference type="Proteomes" id="UP001652504"/>
    </source>
</evidence>
<evidence type="ECO:0000256" key="4">
    <source>
        <dbReference type="ARBA" id="ARBA00022989"/>
    </source>
</evidence>
<feature type="transmembrane region" description="Helical" evidence="6">
    <location>
        <begin position="179"/>
        <end position="197"/>
    </location>
</feature>
<dbReference type="PANTHER" id="PTHR43702">
    <property type="entry name" value="L-FUCOSE-PROTON SYMPORTER"/>
    <property type="match status" value="1"/>
</dbReference>
<reference evidence="8 9" key="1">
    <citation type="submission" date="2022-10" db="EMBL/GenBank/DDBJ databases">
        <title>Aestuariibacter sp. AA17 isolated from Montipora capitata coral fragment.</title>
        <authorList>
            <person name="Emsley S.A."/>
            <person name="Pfannmuller K.M."/>
            <person name="Loughran R.M."/>
            <person name="Shlafstein M."/>
            <person name="Papke E."/>
            <person name="Saw J.H."/>
            <person name="Ushijima B."/>
            <person name="Videau P."/>
        </authorList>
    </citation>
    <scope>NUCLEOTIDE SEQUENCE [LARGE SCALE GENOMIC DNA]</scope>
    <source>
        <strain evidence="8 9">AA17</strain>
    </source>
</reference>
<gene>
    <name evidence="8" type="ORF">OE749_01900</name>
</gene>
<dbReference type="EMBL" id="JAOWKX010000001">
    <property type="protein sequence ID" value="MCV2883450.1"/>
    <property type="molecule type" value="Genomic_DNA"/>
</dbReference>
<evidence type="ECO:0000256" key="2">
    <source>
        <dbReference type="ARBA" id="ARBA00022475"/>
    </source>
</evidence>
<keyword evidence="4 6" id="KW-1133">Transmembrane helix</keyword>
<comment type="subcellular location">
    <subcellularLocation>
        <location evidence="1">Cell inner membrane</location>
        <topology evidence="1">Multi-pass membrane protein</topology>
    </subcellularLocation>
</comment>
<feature type="transmembrane region" description="Helical" evidence="6">
    <location>
        <begin position="269"/>
        <end position="290"/>
    </location>
</feature>
<dbReference type="RefSeq" id="WP_263710649.1">
    <property type="nucleotide sequence ID" value="NZ_JAOWKX010000001.1"/>
</dbReference>
<feature type="transmembrane region" description="Helical" evidence="6">
    <location>
        <begin position="405"/>
        <end position="424"/>
    </location>
</feature>
<dbReference type="Gene3D" id="1.20.1250.20">
    <property type="entry name" value="MFS general substrate transporter like domains"/>
    <property type="match status" value="2"/>
</dbReference>
<dbReference type="PROSITE" id="PS50850">
    <property type="entry name" value="MFS"/>
    <property type="match status" value="1"/>
</dbReference>
<feature type="transmembrane region" description="Helical" evidence="6">
    <location>
        <begin position="336"/>
        <end position="365"/>
    </location>
</feature>
<dbReference type="Proteomes" id="UP001652504">
    <property type="component" value="Unassembled WGS sequence"/>
</dbReference>
<organism evidence="8 9">
    <name type="scientific">Fluctibacter corallii</name>
    <dbReference type="NCBI Taxonomy" id="2984329"/>
    <lineage>
        <taxon>Bacteria</taxon>
        <taxon>Pseudomonadati</taxon>
        <taxon>Pseudomonadota</taxon>
        <taxon>Gammaproteobacteria</taxon>
        <taxon>Alteromonadales</taxon>
        <taxon>Alteromonadaceae</taxon>
        <taxon>Fluctibacter</taxon>
    </lineage>
</organism>
<evidence type="ECO:0000256" key="6">
    <source>
        <dbReference type="SAM" id="Phobius"/>
    </source>
</evidence>
<keyword evidence="2" id="KW-1003">Cell membrane</keyword>
<name>A0ABT3A451_9ALTE</name>
<sequence>MVKPSTTSSALTSMGSLQVLICLIVTYFIFAILLNSVGTVILQSIETFKISKTAASALEGFKDLPIALVSFFVASYLPRFGFKPAMLLGMGCVAITCALMPLFSSFFMTKMLFMSVGISFALIKVSVYALLGLISATQKHHASNMNIVEGCFMVGVLSGYWLFAHFIDPQNPASNSWLNVYWLLALGCLLNMVLIGLTQFPKLASPENTTVTVAGNEASEATGITSMLSLLALPFVLMFILCAFFYVLIEQGIGTWLPTFNKDVIGLANNLSVQITSIFAACLAIGRLGAGVILRRMHWFTFLAFCITAMAILMLSIIPLTWGIDASLQITQWHDIPAAAFALPLIGLFMAPIYPAINSVVLTALPKHKHASMTGLIIIFSALGGTLGSLITGTIFDYFNGQTAFYFMLIPMSILLFSLFMYRLKLEKTSPDVQ</sequence>